<accession>A0A061SJ43</accession>
<gene>
    <name evidence="1" type="ORF">PM02_18075</name>
</gene>
<dbReference type="Proteomes" id="UP000027337">
    <property type="component" value="Unassembled WGS sequence"/>
</dbReference>
<dbReference type="CDD" id="cd07067">
    <property type="entry name" value="HP_PGM_like"/>
    <property type="match status" value="1"/>
</dbReference>
<sequence length="163" mass="18191">MKRLILMRHAKSDWSGGASSDHDRPLNPRGRKSAATLGDWLRREGLIPDQVLCSSAIRTRETLVRLDLPTEIETTFARTLYLATHHEILKELRKAEGDCVLVIGHNPGISIVAAEIVAQMPDDPDFQRYPTGATLVADFDIDLWADADWGQANARHFVVPRAL</sequence>
<dbReference type="SMART" id="SM00855">
    <property type="entry name" value="PGAM"/>
    <property type="match status" value="1"/>
</dbReference>
<dbReference type="Pfam" id="PF00300">
    <property type="entry name" value="His_Phos_1"/>
    <property type="match status" value="1"/>
</dbReference>
<organism evidence="1 2">
    <name type="scientific">Sulfitobacter mediterraneus</name>
    <dbReference type="NCBI Taxonomy" id="83219"/>
    <lineage>
        <taxon>Bacteria</taxon>
        <taxon>Pseudomonadati</taxon>
        <taxon>Pseudomonadota</taxon>
        <taxon>Alphaproteobacteria</taxon>
        <taxon>Rhodobacterales</taxon>
        <taxon>Roseobacteraceae</taxon>
        <taxon>Sulfitobacter</taxon>
    </lineage>
</organism>
<dbReference type="eggNOG" id="COG2062">
    <property type="taxonomic scope" value="Bacteria"/>
</dbReference>
<dbReference type="RefSeq" id="WP_037911170.1">
    <property type="nucleotide sequence ID" value="NZ_JAFBPZ010000014.1"/>
</dbReference>
<proteinExistence type="predicted"/>
<name>A0A061SJ43_9RHOB</name>
<dbReference type="STRING" id="83219.PM02_18075"/>
<dbReference type="PANTHER" id="PTHR47623">
    <property type="entry name" value="OS09G0287300 PROTEIN"/>
    <property type="match status" value="1"/>
</dbReference>
<dbReference type="PANTHER" id="PTHR47623:SF1">
    <property type="entry name" value="OS09G0287300 PROTEIN"/>
    <property type="match status" value="1"/>
</dbReference>
<dbReference type="InterPro" id="IPR013078">
    <property type="entry name" value="His_Pase_superF_clade-1"/>
</dbReference>
<dbReference type="Gene3D" id="3.40.50.1240">
    <property type="entry name" value="Phosphoglycerate mutase-like"/>
    <property type="match status" value="1"/>
</dbReference>
<evidence type="ECO:0000313" key="1">
    <source>
        <dbReference type="EMBL" id="KAJ01691.1"/>
    </source>
</evidence>
<dbReference type="InterPro" id="IPR029033">
    <property type="entry name" value="His_PPase_superfam"/>
</dbReference>
<dbReference type="EMBL" id="JEMU01000021">
    <property type="protein sequence ID" value="KAJ01691.1"/>
    <property type="molecule type" value="Genomic_DNA"/>
</dbReference>
<dbReference type="SUPFAM" id="SSF53254">
    <property type="entry name" value="Phosphoglycerate mutase-like"/>
    <property type="match status" value="1"/>
</dbReference>
<evidence type="ECO:0000313" key="2">
    <source>
        <dbReference type="Proteomes" id="UP000027337"/>
    </source>
</evidence>
<keyword evidence="2" id="KW-1185">Reference proteome</keyword>
<dbReference type="AlphaFoldDB" id="A0A061SJ43"/>
<reference evidence="1 2" key="1">
    <citation type="journal article" date="2014" name="Genome Announc.">
        <title>Draft Genome Sequences of Two Isolates of the Roseobacter Group, Sulfitobacter sp. Strains 3SOLIMAR09 and 1FIGIMAR09, from Harbors of Mallorca Island (Mediterranean Sea).</title>
        <authorList>
            <person name="Mas-Llado M."/>
            <person name="Pina-Villalonga J.M."/>
            <person name="Brunet-Galmes I."/>
            <person name="Nogales B."/>
            <person name="Bosch R."/>
        </authorList>
    </citation>
    <scope>NUCLEOTIDE SEQUENCE [LARGE SCALE GENOMIC DNA]</scope>
    <source>
        <strain evidence="1 2">1FIGIMAR09</strain>
    </source>
</reference>
<protein>
    <submittedName>
        <fullName evidence="1">Phosphoglycerate mutase</fullName>
    </submittedName>
</protein>
<comment type="caution">
    <text evidence="1">The sequence shown here is derived from an EMBL/GenBank/DDBJ whole genome shotgun (WGS) entry which is preliminary data.</text>
</comment>